<feature type="chain" id="PRO_5001457397" evidence="1">
    <location>
        <begin position="21"/>
        <end position="120"/>
    </location>
</feature>
<protein>
    <submittedName>
        <fullName evidence="2">Uncharacterized protein</fullName>
    </submittedName>
</protein>
<dbReference type="AlphaFoldDB" id="A0A010RTJ7"/>
<reference evidence="2 3" key="1">
    <citation type="submission" date="2014-02" db="EMBL/GenBank/DDBJ databases">
        <title>The genome sequence of Colletotrichum fioriniae PJ7.</title>
        <authorList>
            <person name="Baroncelli R."/>
            <person name="Thon M.R."/>
        </authorList>
    </citation>
    <scope>NUCLEOTIDE SEQUENCE [LARGE SCALE GENOMIC DNA]</scope>
    <source>
        <strain evidence="2 3">PJ7</strain>
    </source>
</reference>
<keyword evidence="1" id="KW-0732">Signal</keyword>
<evidence type="ECO:0000256" key="1">
    <source>
        <dbReference type="SAM" id="SignalP"/>
    </source>
</evidence>
<name>A0A010RTJ7_9PEZI</name>
<dbReference type="Proteomes" id="UP000020467">
    <property type="component" value="Unassembled WGS sequence"/>
</dbReference>
<dbReference type="KEGG" id="cfj:CFIO01_03909"/>
<sequence>MKLQVLSLVLLNTWIASVNADFFHCICESWSFHTIRSKEACIWMKNKSLPKDKVTISLVGESGPWAGELTCRMLDPAKFWGAPICWGQYGYDWHDFCKPECKNDGKDAEDCIRTYRSIAK</sequence>
<organism evidence="2 3">
    <name type="scientific">Colletotrichum fioriniae PJ7</name>
    <dbReference type="NCBI Taxonomy" id="1445577"/>
    <lineage>
        <taxon>Eukaryota</taxon>
        <taxon>Fungi</taxon>
        <taxon>Dikarya</taxon>
        <taxon>Ascomycota</taxon>
        <taxon>Pezizomycotina</taxon>
        <taxon>Sordariomycetes</taxon>
        <taxon>Hypocreomycetidae</taxon>
        <taxon>Glomerellales</taxon>
        <taxon>Glomerellaceae</taxon>
        <taxon>Colletotrichum</taxon>
        <taxon>Colletotrichum acutatum species complex</taxon>
    </lineage>
</organism>
<evidence type="ECO:0000313" key="2">
    <source>
        <dbReference type="EMBL" id="EXF83886.1"/>
    </source>
</evidence>
<feature type="signal peptide" evidence="1">
    <location>
        <begin position="1"/>
        <end position="20"/>
    </location>
</feature>
<dbReference type="HOGENOM" id="CLU_2049516_0_0_1"/>
<dbReference type="OrthoDB" id="4789222at2759"/>
<proteinExistence type="predicted"/>
<dbReference type="EMBL" id="JARH01000221">
    <property type="protein sequence ID" value="EXF83886.1"/>
    <property type="molecule type" value="Genomic_DNA"/>
</dbReference>
<evidence type="ECO:0000313" key="3">
    <source>
        <dbReference type="Proteomes" id="UP000020467"/>
    </source>
</evidence>
<comment type="caution">
    <text evidence="2">The sequence shown here is derived from an EMBL/GenBank/DDBJ whole genome shotgun (WGS) entry which is preliminary data.</text>
</comment>
<accession>A0A010RTJ7</accession>
<keyword evidence="3" id="KW-1185">Reference proteome</keyword>
<gene>
    <name evidence="2" type="ORF">CFIO01_03909</name>
</gene>